<evidence type="ECO:0000256" key="6">
    <source>
        <dbReference type="ARBA" id="ARBA00022363"/>
    </source>
</evidence>
<comment type="caution">
    <text evidence="18">The sequence shown here is derived from an EMBL/GenBank/DDBJ whole genome shotgun (WGS) entry which is preliminary data.</text>
</comment>
<dbReference type="EMBL" id="MLBF01000067">
    <property type="protein sequence ID" value="OLN26869.1"/>
    <property type="molecule type" value="Genomic_DNA"/>
</dbReference>
<dbReference type="OrthoDB" id="9768064at2"/>
<evidence type="ECO:0000256" key="8">
    <source>
        <dbReference type="ARBA" id="ARBA00022691"/>
    </source>
</evidence>
<dbReference type="GO" id="GO:0051539">
    <property type="term" value="F:4 iron, 4 sulfur cluster binding"/>
    <property type="evidence" value="ECO:0007669"/>
    <property type="project" value="UniProtKB-KW"/>
</dbReference>
<dbReference type="GO" id="GO:0050066">
    <property type="term" value="F:L-lysine 2,3-aminomutase activity"/>
    <property type="evidence" value="ECO:0007669"/>
    <property type="project" value="UniProtKB-EC"/>
</dbReference>
<evidence type="ECO:0000256" key="14">
    <source>
        <dbReference type="PIRSR" id="PIRSR004911-1"/>
    </source>
</evidence>
<dbReference type="SFLD" id="SFLDS00029">
    <property type="entry name" value="Radical_SAM"/>
    <property type="match status" value="1"/>
</dbReference>
<dbReference type="SFLD" id="SFLDF00283">
    <property type="entry name" value="L-lysine_2_3-aminomutase_(LAM"/>
    <property type="match status" value="1"/>
</dbReference>
<dbReference type="Pfam" id="PF12544">
    <property type="entry name" value="LAM_C"/>
    <property type="match status" value="1"/>
</dbReference>
<dbReference type="Gene3D" id="3.20.20.70">
    <property type="entry name" value="Aldolase class I"/>
    <property type="match status" value="1"/>
</dbReference>
<feature type="binding site" evidence="14">
    <location>
        <position position="129"/>
    </location>
    <ligand>
        <name>[4Fe-4S] cluster</name>
        <dbReference type="ChEBI" id="CHEBI:49883"/>
        <note>4Fe-4S-S-AdoMet</note>
    </ligand>
</feature>
<keyword evidence="11" id="KW-0408">Iron</keyword>
<dbReference type="PANTHER" id="PTHR30538">
    <property type="entry name" value="LYSINE 2,3-AMINOMUTASE-RELATED"/>
    <property type="match status" value="1"/>
</dbReference>
<dbReference type="FunFam" id="3.20.20.70:FF:000095">
    <property type="entry name" value="Lysine 2,3-aminomutase"/>
    <property type="match status" value="1"/>
</dbReference>
<evidence type="ECO:0000313" key="18">
    <source>
        <dbReference type="EMBL" id="OLN26869.1"/>
    </source>
</evidence>
<dbReference type="GO" id="GO:0046872">
    <property type="term" value="F:metal ion binding"/>
    <property type="evidence" value="ECO:0007669"/>
    <property type="project" value="UniProtKB-KW"/>
</dbReference>
<feature type="modified residue" description="N6-(pyridoxal phosphate)lysine" evidence="15">
    <location>
        <position position="337"/>
    </location>
</feature>
<organism evidence="18 19">
    <name type="scientific">Desulfosporosinus metallidurans</name>
    <dbReference type="NCBI Taxonomy" id="1888891"/>
    <lineage>
        <taxon>Bacteria</taxon>
        <taxon>Bacillati</taxon>
        <taxon>Bacillota</taxon>
        <taxon>Clostridia</taxon>
        <taxon>Eubacteriales</taxon>
        <taxon>Desulfitobacteriaceae</taxon>
        <taxon>Desulfosporosinus</taxon>
    </lineage>
</organism>
<dbReference type="PIRSF" id="PIRSF004911">
    <property type="entry name" value="DUF160"/>
    <property type="match status" value="1"/>
</dbReference>
<dbReference type="InterPro" id="IPR025895">
    <property type="entry name" value="LAM_C_dom"/>
</dbReference>
<evidence type="ECO:0000256" key="9">
    <source>
        <dbReference type="ARBA" id="ARBA00022723"/>
    </source>
</evidence>
<evidence type="ECO:0000256" key="3">
    <source>
        <dbReference type="ARBA" id="ARBA00001966"/>
    </source>
</evidence>
<sequence>MNEQRQKLWPLISDEQWNDWHWQMSNRITSHGELLGSMSLSPEEANQIERCLENFRMAITPYYFSLMNPQDPECPIRKQAIPSIHELSKSSCDLEDPLHEEVDSPVPGLTHRYPDRVLLLVTDQCSMYCRHCTRRRMAGQTDQALPLNRFKLALEYIRSNPQIRDVLISGGDPLTLSDERLEFILSNLRSIPHVEIIRIGTRTPVVLPMRITDHLIQVLQKYHPIWINTHFNHPQELTVKARNALNRLANAGIPLGNQSVLLKGINDCPFIMKKLVHELVKCRVRPYYLYQCDLSSGIEHFRTSVGTGLEIIEMLRGHTSGFAVPTFVVDAPGGGGKIPLQPNYLISQSNDKVILRNYEGVISVYQEPENTTSSCKACSKTCPGSKTRQFGLAKLLKGERISLTPQENMRQERRKKVSGGCGGELNA</sequence>
<dbReference type="InterPro" id="IPR022459">
    <property type="entry name" value="Lysine_aminomutase"/>
</dbReference>
<dbReference type="Gene3D" id="6.10.140.1170">
    <property type="match status" value="1"/>
</dbReference>
<name>A0A1Q8QHP0_9FIRM</name>
<dbReference type="NCBIfam" id="TIGR00238">
    <property type="entry name" value="KamA family radical SAM protein"/>
    <property type="match status" value="1"/>
</dbReference>
<protein>
    <recommendedName>
        <fullName evidence="6">L-lysine 2,3-aminomutase</fullName>
        <ecNumber evidence="5">5.4.3.2</ecNumber>
    </recommendedName>
</protein>
<dbReference type="SUPFAM" id="SSF102114">
    <property type="entry name" value="Radical SAM enzymes"/>
    <property type="match status" value="1"/>
</dbReference>
<dbReference type="EC" id="5.4.3.2" evidence="5"/>
<keyword evidence="8" id="KW-0949">S-adenosyl-L-methionine</keyword>
<keyword evidence="7 14" id="KW-0004">4Fe-4S</keyword>
<keyword evidence="13" id="KW-0413">Isomerase</keyword>
<comment type="catalytic activity">
    <reaction evidence="1">
        <text>L-lysine = (3S)-3,6-diaminohexanoate</text>
        <dbReference type="Rhea" id="RHEA:19177"/>
        <dbReference type="ChEBI" id="CHEBI:32551"/>
        <dbReference type="ChEBI" id="CHEBI:57434"/>
        <dbReference type="EC" id="5.4.3.2"/>
    </reaction>
</comment>
<evidence type="ECO:0000259" key="17">
    <source>
        <dbReference type="PROSITE" id="PS51918"/>
    </source>
</evidence>
<dbReference type="RefSeq" id="WP_075367068.1">
    <property type="nucleotide sequence ID" value="NZ_MLBF01000067.1"/>
</dbReference>
<comment type="cofactor">
    <cofactor evidence="2 15">
        <name>pyridoxal 5'-phosphate</name>
        <dbReference type="ChEBI" id="CHEBI:597326"/>
    </cofactor>
</comment>
<evidence type="ECO:0000313" key="19">
    <source>
        <dbReference type="Proteomes" id="UP000186102"/>
    </source>
</evidence>
<dbReference type="Proteomes" id="UP000186102">
    <property type="component" value="Unassembled WGS sequence"/>
</dbReference>
<evidence type="ECO:0000256" key="4">
    <source>
        <dbReference type="ARBA" id="ARBA00008703"/>
    </source>
</evidence>
<dbReference type="PROSITE" id="PS51918">
    <property type="entry name" value="RADICAL_SAM"/>
    <property type="match status" value="1"/>
</dbReference>
<feature type="binding site" evidence="14">
    <location>
        <position position="125"/>
    </location>
    <ligand>
        <name>[4Fe-4S] cluster</name>
        <dbReference type="ChEBI" id="CHEBI:49883"/>
        <note>4Fe-4S-S-AdoMet</note>
    </ligand>
</feature>
<keyword evidence="19" id="KW-1185">Reference proteome</keyword>
<evidence type="ECO:0000256" key="2">
    <source>
        <dbReference type="ARBA" id="ARBA00001933"/>
    </source>
</evidence>
<evidence type="ECO:0000256" key="5">
    <source>
        <dbReference type="ARBA" id="ARBA00012144"/>
    </source>
</evidence>
<keyword evidence="12 14" id="KW-0411">Iron-sulfur</keyword>
<feature type="binding site" evidence="14">
    <location>
        <position position="132"/>
    </location>
    <ligand>
        <name>[4Fe-4S] cluster</name>
        <dbReference type="ChEBI" id="CHEBI:49883"/>
        <note>4Fe-4S-S-AdoMet</note>
    </ligand>
</feature>
<proteinExistence type="inferred from homology"/>
<keyword evidence="9 14" id="KW-0479">Metal-binding</keyword>
<evidence type="ECO:0000256" key="1">
    <source>
        <dbReference type="ARBA" id="ARBA00000911"/>
    </source>
</evidence>
<dbReference type="InterPro" id="IPR007197">
    <property type="entry name" value="rSAM"/>
</dbReference>
<dbReference type="CDD" id="cd01335">
    <property type="entry name" value="Radical_SAM"/>
    <property type="match status" value="1"/>
</dbReference>
<dbReference type="InterPro" id="IPR003739">
    <property type="entry name" value="Lys_aminomutase/Glu_NH3_mut"/>
</dbReference>
<keyword evidence="10 15" id="KW-0663">Pyridoxal phosphate</keyword>
<dbReference type="STRING" id="1888891.DSOL_4781"/>
<accession>A0A1Q8QHP0</accession>
<feature type="domain" description="Radical SAM core" evidence="17">
    <location>
        <begin position="111"/>
        <end position="323"/>
    </location>
</feature>
<dbReference type="NCBIfam" id="TIGR03820">
    <property type="entry name" value="lys_2_3_AblA"/>
    <property type="match status" value="1"/>
</dbReference>
<comment type="similarity">
    <text evidence="4">Belongs to the radical SAM superfamily. KamA family.</text>
</comment>
<evidence type="ECO:0000256" key="15">
    <source>
        <dbReference type="PIRSR" id="PIRSR603739-50"/>
    </source>
</evidence>
<feature type="region of interest" description="Disordered" evidence="16">
    <location>
        <begin position="406"/>
        <end position="427"/>
    </location>
</feature>
<evidence type="ECO:0000256" key="7">
    <source>
        <dbReference type="ARBA" id="ARBA00022485"/>
    </source>
</evidence>
<comment type="cofactor">
    <cofactor evidence="3">
        <name>[4Fe-4S] cluster</name>
        <dbReference type="ChEBI" id="CHEBI:49883"/>
    </cofactor>
</comment>
<evidence type="ECO:0000256" key="11">
    <source>
        <dbReference type="ARBA" id="ARBA00023004"/>
    </source>
</evidence>
<dbReference type="InterPro" id="IPR058240">
    <property type="entry name" value="rSAM_sf"/>
</dbReference>
<evidence type="ECO:0000256" key="10">
    <source>
        <dbReference type="ARBA" id="ARBA00022898"/>
    </source>
</evidence>
<evidence type="ECO:0000256" key="12">
    <source>
        <dbReference type="ARBA" id="ARBA00023014"/>
    </source>
</evidence>
<evidence type="ECO:0000256" key="13">
    <source>
        <dbReference type="ARBA" id="ARBA00023235"/>
    </source>
</evidence>
<reference evidence="18 19" key="1">
    <citation type="submission" date="2016-09" db="EMBL/GenBank/DDBJ databases">
        <title>Complete genome of Desulfosporosinus sp. OL.</title>
        <authorList>
            <person name="Mardanov A."/>
            <person name="Beletsky A."/>
            <person name="Panova A."/>
            <person name="Karnachuk O."/>
            <person name="Ravin N."/>
        </authorList>
    </citation>
    <scope>NUCLEOTIDE SEQUENCE [LARGE SCALE GENOMIC DNA]</scope>
    <source>
        <strain evidence="18 19">OL</strain>
    </source>
</reference>
<evidence type="ECO:0000256" key="16">
    <source>
        <dbReference type="SAM" id="MobiDB-lite"/>
    </source>
</evidence>
<dbReference type="Gene3D" id="6.20.120.40">
    <property type="match status" value="1"/>
</dbReference>
<dbReference type="AlphaFoldDB" id="A0A1Q8QHP0"/>
<dbReference type="Pfam" id="PF04055">
    <property type="entry name" value="Radical_SAM"/>
    <property type="match status" value="1"/>
</dbReference>
<gene>
    <name evidence="18" type="ORF">DSOL_4781</name>
</gene>
<dbReference type="PANTHER" id="PTHR30538:SF1">
    <property type="entry name" value="L-LYSINE 2,3-AMINOMUTASE"/>
    <property type="match status" value="1"/>
</dbReference>
<dbReference type="InterPro" id="IPR013785">
    <property type="entry name" value="Aldolase_TIM"/>
</dbReference>
<dbReference type="SFLD" id="SFLDG01070">
    <property type="entry name" value="PLP-dependent"/>
    <property type="match status" value="1"/>
</dbReference>